<protein>
    <submittedName>
        <fullName evidence="3">Uncharacterized protein</fullName>
    </submittedName>
</protein>
<dbReference type="Proteomes" id="UP000308652">
    <property type="component" value="Unassembled WGS sequence"/>
</dbReference>
<feature type="region of interest" description="Disordered" evidence="1">
    <location>
        <begin position="145"/>
        <end position="182"/>
    </location>
</feature>
<dbReference type="EMBL" id="ML213590">
    <property type="protein sequence ID" value="TFK44553.1"/>
    <property type="molecule type" value="Genomic_DNA"/>
</dbReference>
<sequence>MFPFEGDIPALFDPVLDYLSETLPSPLYSFLINLVSHCMTLFAALFNLFTSLISTNPLQWDAQTVLPPLISVLAAYLALASLYRTTSWMIRTSVWFIKWGTIIGALTAGAGWYMGSTQGNGVGGYGIVSSIGGLLLDMINGKGQNAAGGSRANSQSRIPRSRSSRSKTTSQKKPKPWDTFESHRQWQYQERAQGNGDATDIQKIINDIVETATNLFGETSWWGSAKSVFDGATGSTNGHQNEETDTRQQPPRKAKSRSSSSRSR</sequence>
<feature type="transmembrane region" description="Helical" evidence="2">
    <location>
        <begin position="65"/>
        <end position="83"/>
    </location>
</feature>
<feature type="transmembrane region" description="Helical" evidence="2">
    <location>
        <begin position="95"/>
        <end position="115"/>
    </location>
</feature>
<evidence type="ECO:0000313" key="3">
    <source>
        <dbReference type="EMBL" id="TFK44553.1"/>
    </source>
</evidence>
<organism evidence="3 4">
    <name type="scientific">Crucibulum laeve</name>
    <dbReference type="NCBI Taxonomy" id="68775"/>
    <lineage>
        <taxon>Eukaryota</taxon>
        <taxon>Fungi</taxon>
        <taxon>Dikarya</taxon>
        <taxon>Basidiomycota</taxon>
        <taxon>Agaricomycotina</taxon>
        <taxon>Agaricomycetes</taxon>
        <taxon>Agaricomycetidae</taxon>
        <taxon>Agaricales</taxon>
        <taxon>Agaricineae</taxon>
        <taxon>Nidulariaceae</taxon>
        <taxon>Crucibulum</taxon>
    </lineage>
</organism>
<dbReference type="AlphaFoldDB" id="A0A5C3MIQ6"/>
<keyword evidence="2" id="KW-1133">Transmembrane helix</keyword>
<reference evidence="3 4" key="1">
    <citation type="journal article" date="2019" name="Nat. Ecol. Evol.">
        <title>Megaphylogeny resolves global patterns of mushroom evolution.</title>
        <authorList>
            <person name="Varga T."/>
            <person name="Krizsan K."/>
            <person name="Foldi C."/>
            <person name="Dima B."/>
            <person name="Sanchez-Garcia M."/>
            <person name="Sanchez-Ramirez S."/>
            <person name="Szollosi G.J."/>
            <person name="Szarkandi J.G."/>
            <person name="Papp V."/>
            <person name="Albert L."/>
            <person name="Andreopoulos W."/>
            <person name="Angelini C."/>
            <person name="Antonin V."/>
            <person name="Barry K.W."/>
            <person name="Bougher N.L."/>
            <person name="Buchanan P."/>
            <person name="Buyck B."/>
            <person name="Bense V."/>
            <person name="Catcheside P."/>
            <person name="Chovatia M."/>
            <person name="Cooper J."/>
            <person name="Damon W."/>
            <person name="Desjardin D."/>
            <person name="Finy P."/>
            <person name="Geml J."/>
            <person name="Haridas S."/>
            <person name="Hughes K."/>
            <person name="Justo A."/>
            <person name="Karasinski D."/>
            <person name="Kautmanova I."/>
            <person name="Kiss B."/>
            <person name="Kocsube S."/>
            <person name="Kotiranta H."/>
            <person name="LaButti K.M."/>
            <person name="Lechner B.E."/>
            <person name="Liimatainen K."/>
            <person name="Lipzen A."/>
            <person name="Lukacs Z."/>
            <person name="Mihaltcheva S."/>
            <person name="Morgado L.N."/>
            <person name="Niskanen T."/>
            <person name="Noordeloos M.E."/>
            <person name="Ohm R.A."/>
            <person name="Ortiz-Santana B."/>
            <person name="Ovrebo C."/>
            <person name="Racz N."/>
            <person name="Riley R."/>
            <person name="Savchenko A."/>
            <person name="Shiryaev A."/>
            <person name="Soop K."/>
            <person name="Spirin V."/>
            <person name="Szebenyi C."/>
            <person name="Tomsovsky M."/>
            <person name="Tulloss R.E."/>
            <person name="Uehling J."/>
            <person name="Grigoriev I.V."/>
            <person name="Vagvolgyi C."/>
            <person name="Papp T."/>
            <person name="Martin F.M."/>
            <person name="Miettinen O."/>
            <person name="Hibbett D.S."/>
            <person name="Nagy L.G."/>
        </authorList>
    </citation>
    <scope>NUCLEOTIDE SEQUENCE [LARGE SCALE GENOMIC DNA]</scope>
    <source>
        <strain evidence="3 4">CBS 166.37</strain>
    </source>
</reference>
<accession>A0A5C3MIQ6</accession>
<gene>
    <name evidence="3" type="ORF">BDQ12DRAFT_673200</name>
</gene>
<dbReference type="OrthoDB" id="2502792at2759"/>
<evidence type="ECO:0000256" key="1">
    <source>
        <dbReference type="SAM" id="MobiDB-lite"/>
    </source>
</evidence>
<name>A0A5C3MIQ6_9AGAR</name>
<feature type="compositionally biased region" description="Basic residues" evidence="1">
    <location>
        <begin position="159"/>
        <end position="174"/>
    </location>
</feature>
<keyword evidence="4" id="KW-1185">Reference proteome</keyword>
<feature type="transmembrane region" description="Helical" evidence="2">
    <location>
        <begin position="30"/>
        <end position="53"/>
    </location>
</feature>
<evidence type="ECO:0000313" key="4">
    <source>
        <dbReference type="Proteomes" id="UP000308652"/>
    </source>
</evidence>
<keyword evidence="2" id="KW-0812">Transmembrane</keyword>
<proteinExistence type="predicted"/>
<feature type="region of interest" description="Disordered" evidence="1">
    <location>
        <begin position="226"/>
        <end position="264"/>
    </location>
</feature>
<keyword evidence="2" id="KW-0472">Membrane</keyword>
<evidence type="ECO:0000256" key="2">
    <source>
        <dbReference type="SAM" id="Phobius"/>
    </source>
</evidence>